<keyword evidence="7" id="KW-0808">Transferase</keyword>
<dbReference type="SUPFAM" id="SSF56204">
    <property type="entry name" value="Hect, E3 ligase catalytic domain"/>
    <property type="match status" value="1"/>
</dbReference>
<evidence type="ECO:0000259" key="14">
    <source>
        <dbReference type="PROSITE" id="PS50237"/>
    </source>
</evidence>
<evidence type="ECO:0000256" key="11">
    <source>
        <dbReference type="ARBA" id="ARBA00023136"/>
    </source>
</evidence>
<dbReference type="InterPro" id="IPR035983">
    <property type="entry name" value="Hect_E3_ubiquitin_ligase"/>
</dbReference>
<feature type="compositionally biased region" description="Polar residues" evidence="13">
    <location>
        <begin position="281"/>
        <end position="303"/>
    </location>
</feature>
<feature type="domain" description="HECT" evidence="14">
    <location>
        <begin position="412"/>
        <end position="750"/>
    </location>
</feature>
<evidence type="ECO:0000256" key="13">
    <source>
        <dbReference type="SAM" id="MobiDB-lite"/>
    </source>
</evidence>
<sequence>MAGNVQPASSVQEIVNAVINNLSNLPRQENAVQTAASNADTRNKVSVTSELNRAFRIPRASTSATVQAILPSTVASIRAAANNFSATSNYGRTVRDSGRRGRSRSYNGRFQPYRPQRNQRLTRDAAEPSVFYKDICLLDCPEWEKVPRGEVKADLIRKNLYIDAWPMVKDSSAATLRQEIENLFECVLKNSSGNSVSFEFVKSIGSNILPIKLQEGQELNAKALKHISGTSPIYVRVLEEIKGREELEVDSDADLACDIRQFVVPACGRDSAPSSAVLGNLESSSSFTDNHQRENTSPPGQPLNSTMIKQQLEAMFPQASQEAIIQAVSTSQSVAEAIDKLLLSSSGSVRVNAASETFSIAESYPLSMPNLDPYDASKVHKSKVVIPCNQDISIDRQSGIVLRDLFKKLKRGVLDTRKVPDITFVGEEGIDADGLTKEFFTLIMSALASGKGGYILFEGEIDHLVPVNSEEFYQSGFFKYAGQLIGMSVLHSNVGLLGLSRALTTYMVTQDLGLASCHMSVKDIPDYCTQQAVTELHEESDRERLQQLMVPDDIAMLLYQSGFGNEHLTLDTKCKAVQYILFNQVFKSRRDQIEALMAGLNSLCILELLRTNESCRALVFPLQSEVQNSESDVLGLLDYEDDLSAQEEQVKLWFEEYIKLLARGDNNQESNCSEVAVIPKLNDLIQFICGHPHVPKGGDLIQVRFTRAFLPDAEACFNTIKLPRHHQDYLSFRKAMNVAVNCQNQGYGRG</sequence>
<evidence type="ECO:0000256" key="12">
    <source>
        <dbReference type="PROSITE-ProRule" id="PRU00104"/>
    </source>
</evidence>
<comment type="pathway">
    <text evidence="4">Protein modification; protein ubiquitination.</text>
</comment>
<reference evidence="15 16" key="1">
    <citation type="submission" date="2022-05" db="EMBL/GenBank/DDBJ databases">
        <authorList>
            <consortium name="Genoscope - CEA"/>
            <person name="William W."/>
        </authorList>
    </citation>
    <scope>NUCLEOTIDE SEQUENCE [LARGE SCALE GENOMIC DNA]</scope>
</reference>
<keyword evidence="6" id="KW-0963">Cytoplasm</keyword>
<dbReference type="InterPro" id="IPR000569">
    <property type="entry name" value="HECT_dom"/>
</dbReference>
<keyword evidence="11" id="KW-0472">Membrane</keyword>
<comment type="caution">
    <text evidence="15">The sequence shown here is derived from an EMBL/GenBank/DDBJ whole genome shotgun (WGS) entry which is preliminary data.</text>
</comment>
<dbReference type="InterPro" id="IPR050409">
    <property type="entry name" value="E3_ubiq-protein_ligase"/>
</dbReference>
<dbReference type="PANTHER" id="PTHR11254:SF363">
    <property type="entry name" value="E3 UBIQUITIN-PROTEIN LIGASE HACE1"/>
    <property type="match status" value="1"/>
</dbReference>
<evidence type="ECO:0000256" key="5">
    <source>
        <dbReference type="ARBA" id="ARBA00012485"/>
    </source>
</evidence>
<dbReference type="Pfam" id="PF00632">
    <property type="entry name" value="HECT"/>
    <property type="match status" value="1"/>
</dbReference>
<name>A0ABN8Q8J3_9CNID</name>
<evidence type="ECO:0000256" key="1">
    <source>
        <dbReference type="ARBA" id="ARBA00000885"/>
    </source>
</evidence>
<evidence type="ECO:0000313" key="16">
    <source>
        <dbReference type="Proteomes" id="UP001159405"/>
    </source>
</evidence>
<dbReference type="Proteomes" id="UP001159405">
    <property type="component" value="Unassembled WGS sequence"/>
</dbReference>
<evidence type="ECO:0000256" key="4">
    <source>
        <dbReference type="ARBA" id="ARBA00004906"/>
    </source>
</evidence>
<dbReference type="PROSITE" id="PS50237">
    <property type="entry name" value="HECT"/>
    <property type="match status" value="1"/>
</dbReference>
<keyword evidence="10" id="KW-0040">ANK repeat</keyword>
<dbReference type="Gene3D" id="3.30.2410.10">
    <property type="entry name" value="Hect, E3 ligase catalytic domain"/>
    <property type="match status" value="1"/>
</dbReference>
<keyword evidence="9 12" id="KW-0833">Ubl conjugation pathway</keyword>
<feature type="active site" description="Glycyl thioester intermediate" evidence="12">
    <location>
        <position position="716"/>
    </location>
</feature>
<evidence type="ECO:0000256" key="2">
    <source>
        <dbReference type="ARBA" id="ARBA00004308"/>
    </source>
</evidence>
<evidence type="ECO:0000256" key="3">
    <source>
        <dbReference type="ARBA" id="ARBA00004496"/>
    </source>
</evidence>
<dbReference type="EMBL" id="CALNXK010000113">
    <property type="protein sequence ID" value="CAH3159427.1"/>
    <property type="molecule type" value="Genomic_DNA"/>
</dbReference>
<comment type="catalytic activity">
    <reaction evidence="1">
        <text>S-ubiquitinyl-[E2 ubiquitin-conjugating enzyme]-L-cysteine + [acceptor protein]-L-lysine = [E2 ubiquitin-conjugating enzyme]-L-cysteine + N(6)-ubiquitinyl-[acceptor protein]-L-lysine.</text>
        <dbReference type="EC" id="2.3.2.26"/>
    </reaction>
</comment>
<evidence type="ECO:0000256" key="8">
    <source>
        <dbReference type="ARBA" id="ARBA00022737"/>
    </source>
</evidence>
<gene>
    <name evidence="15" type="ORF">PLOB_00003674</name>
</gene>
<evidence type="ECO:0000256" key="7">
    <source>
        <dbReference type="ARBA" id="ARBA00022679"/>
    </source>
</evidence>
<keyword evidence="16" id="KW-1185">Reference proteome</keyword>
<dbReference type="SMART" id="SM00119">
    <property type="entry name" value="HECTc"/>
    <property type="match status" value="1"/>
</dbReference>
<feature type="region of interest" description="Disordered" evidence="13">
    <location>
        <begin position="278"/>
        <end position="303"/>
    </location>
</feature>
<dbReference type="Gene3D" id="3.90.1750.10">
    <property type="entry name" value="Hect, E3 ligase catalytic domains"/>
    <property type="match status" value="1"/>
</dbReference>
<comment type="subcellular location">
    <subcellularLocation>
        <location evidence="3">Cytoplasm</location>
    </subcellularLocation>
    <subcellularLocation>
        <location evidence="2">Endomembrane system</location>
    </subcellularLocation>
</comment>
<feature type="region of interest" description="Disordered" evidence="13">
    <location>
        <begin position="88"/>
        <end position="112"/>
    </location>
</feature>
<keyword evidence="8" id="KW-0677">Repeat</keyword>
<evidence type="ECO:0000313" key="15">
    <source>
        <dbReference type="EMBL" id="CAH3159427.1"/>
    </source>
</evidence>
<proteinExistence type="predicted"/>
<evidence type="ECO:0000256" key="6">
    <source>
        <dbReference type="ARBA" id="ARBA00022490"/>
    </source>
</evidence>
<evidence type="ECO:0000256" key="9">
    <source>
        <dbReference type="ARBA" id="ARBA00022786"/>
    </source>
</evidence>
<protein>
    <recommendedName>
        <fullName evidence="5">HECT-type E3 ubiquitin transferase</fullName>
        <ecNumber evidence="5">2.3.2.26</ecNumber>
    </recommendedName>
</protein>
<evidence type="ECO:0000256" key="10">
    <source>
        <dbReference type="ARBA" id="ARBA00023043"/>
    </source>
</evidence>
<accession>A0ABN8Q8J3</accession>
<dbReference type="PANTHER" id="PTHR11254">
    <property type="entry name" value="HECT DOMAIN UBIQUITIN-PROTEIN LIGASE"/>
    <property type="match status" value="1"/>
</dbReference>
<organism evidence="15 16">
    <name type="scientific">Porites lobata</name>
    <dbReference type="NCBI Taxonomy" id="104759"/>
    <lineage>
        <taxon>Eukaryota</taxon>
        <taxon>Metazoa</taxon>
        <taxon>Cnidaria</taxon>
        <taxon>Anthozoa</taxon>
        <taxon>Hexacorallia</taxon>
        <taxon>Scleractinia</taxon>
        <taxon>Fungiina</taxon>
        <taxon>Poritidae</taxon>
        <taxon>Porites</taxon>
    </lineage>
</organism>
<dbReference type="EC" id="2.3.2.26" evidence="5"/>